<comment type="caution">
    <text evidence="7">The sequence shown here is derived from an EMBL/GenBank/DDBJ whole genome shotgun (WGS) entry which is preliminary data.</text>
</comment>
<feature type="chain" id="PRO_5040743629" description="Glycoside hydrolase family 5 domain-containing protein" evidence="5">
    <location>
        <begin position="22"/>
        <end position="419"/>
    </location>
</feature>
<feature type="signal peptide" evidence="5">
    <location>
        <begin position="1"/>
        <end position="21"/>
    </location>
</feature>
<protein>
    <recommendedName>
        <fullName evidence="6">Glycoside hydrolase family 5 domain-containing protein</fullName>
    </recommendedName>
</protein>
<keyword evidence="3 4" id="KW-0326">Glycosidase</keyword>
<dbReference type="InterPro" id="IPR001547">
    <property type="entry name" value="Glyco_hydro_5"/>
</dbReference>
<comment type="similarity">
    <text evidence="1 4">Belongs to the glycosyl hydrolase 5 (cellulase A) family.</text>
</comment>
<dbReference type="Gene3D" id="3.20.20.80">
    <property type="entry name" value="Glycosidases"/>
    <property type="match status" value="1"/>
</dbReference>
<feature type="domain" description="Glycoside hydrolase family 5" evidence="6">
    <location>
        <begin position="253"/>
        <end position="360"/>
    </location>
</feature>
<evidence type="ECO:0000256" key="1">
    <source>
        <dbReference type="ARBA" id="ARBA00005641"/>
    </source>
</evidence>
<dbReference type="Proteomes" id="UP001165085">
    <property type="component" value="Unassembled WGS sequence"/>
</dbReference>
<organism evidence="7 8">
    <name type="scientific">Triparma strigata</name>
    <dbReference type="NCBI Taxonomy" id="1606541"/>
    <lineage>
        <taxon>Eukaryota</taxon>
        <taxon>Sar</taxon>
        <taxon>Stramenopiles</taxon>
        <taxon>Ochrophyta</taxon>
        <taxon>Bolidophyceae</taxon>
        <taxon>Parmales</taxon>
        <taxon>Triparmaceae</taxon>
        <taxon>Triparma</taxon>
    </lineage>
</organism>
<proteinExistence type="inferred from homology"/>
<evidence type="ECO:0000256" key="3">
    <source>
        <dbReference type="ARBA" id="ARBA00023295"/>
    </source>
</evidence>
<dbReference type="EMBL" id="BRXY01000117">
    <property type="protein sequence ID" value="GMH67448.1"/>
    <property type="molecule type" value="Genomic_DNA"/>
</dbReference>
<dbReference type="InterPro" id="IPR052066">
    <property type="entry name" value="Glycosphingolipid_Hydrolases"/>
</dbReference>
<gene>
    <name evidence="7" type="ORF">TrST_g2076</name>
</gene>
<evidence type="ECO:0000256" key="5">
    <source>
        <dbReference type="SAM" id="SignalP"/>
    </source>
</evidence>
<keyword evidence="5" id="KW-0732">Signal</keyword>
<dbReference type="SUPFAM" id="SSF51445">
    <property type="entry name" value="(Trans)glycosidases"/>
    <property type="match status" value="1"/>
</dbReference>
<reference evidence="8" key="1">
    <citation type="journal article" date="2023" name="Commun. Biol.">
        <title>Genome analysis of Parmales, the sister group of diatoms, reveals the evolutionary specialization of diatoms from phago-mixotrophs to photoautotrophs.</title>
        <authorList>
            <person name="Ban H."/>
            <person name="Sato S."/>
            <person name="Yoshikawa S."/>
            <person name="Yamada K."/>
            <person name="Nakamura Y."/>
            <person name="Ichinomiya M."/>
            <person name="Sato N."/>
            <person name="Blanc-Mathieu R."/>
            <person name="Endo H."/>
            <person name="Kuwata A."/>
            <person name="Ogata H."/>
        </authorList>
    </citation>
    <scope>NUCLEOTIDE SEQUENCE [LARGE SCALE GENOMIC DNA]</scope>
    <source>
        <strain evidence="8">NIES 3701</strain>
    </source>
</reference>
<keyword evidence="8" id="KW-1185">Reference proteome</keyword>
<evidence type="ECO:0000313" key="8">
    <source>
        <dbReference type="Proteomes" id="UP001165085"/>
    </source>
</evidence>
<sequence>MNVVVASILLTALIPFRGAAAVLRDVIVQDGLFINTATNSLESLLGTNVVVKGSPWLPSVGGSTSCKDLEDSETICTTWNEHDIKAMKESGLNMIRLSVVWAGGQPSEVNELDADFKGRLDAILNLAHSNDIRVILDLHQDAISTATCGEGVPMWYVKKHLPNLVGVPVIGIKSSLTGECSITDLKSWQEYAGDPEYNIKNKCCVSINTPGPWGEQTIPTVGVQTVFAHLVGTEVGRSAYSNYVKLLTSFVQLYPAVVGFELMNEPPFFGGIKFETDWLYELYKESYEAIRSIDPTIAVGLSDYGSVAKYPDDSHIRSASLRTWIKSATNLIYTFHWYSSGFGDFDEAVENAHSLSELWNAAPVMTEFSYDEGRLDKLAEFGINWVYYQWDSYCSVPKGVEKNSTCEVGDECQFGACIT</sequence>
<dbReference type="GO" id="GO:0004553">
    <property type="term" value="F:hydrolase activity, hydrolyzing O-glycosyl compounds"/>
    <property type="evidence" value="ECO:0007669"/>
    <property type="project" value="InterPro"/>
</dbReference>
<dbReference type="PANTHER" id="PTHR31308:SF3">
    <property type="entry name" value="ENDOGLYCOCERAMIDASE"/>
    <property type="match status" value="1"/>
</dbReference>
<feature type="domain" description="Glycoside hydrolase family 5" evidence="6">
    <location>
        <begin position="80"/>
        <end position="153"/>
    </location>
</feature>
<dbReference type="PANTHER" id="PTHR31308">
    <property type="match status" value="1"/>
</dbReference>
<evidence type="ECO:0000256" key="4">
    <source>
        <dbReference type="RuleBase" id="RU361153"/>
    </source>
</evidence>
<accession>A0A9W7ADW7</accession>
<dbReference type="InterPro" id="IPR017853">
    <property type="entry name" value="GH"/>
</dbReference>
<evidence type="ECO:0000259" key="6">
    <source>
        <dbReference type="Pfam" id="PF00150"/>
    </source>
</evidence>
<keyword evidence="2 4" id="KW-0378">Hydrolase</keyword>
<evidence type="ECO:0000313" key="7">
    <source>
        <dbReference type="EMBL" id="GMH67448.1"/>
    </source>
</evidence>
<dbReference type="OrthoDB" id="9971853at2759"/>
<dbReference type="AlphaFoldDB" id="A0A9W7ADW7"/>
<name>A0A9W7ADW7_9STRA</name>
<dbReference type="GO" id="GO:0000272">
    <property type="term" value="P:polysaccharide catabolic process"/>
    <property type="evidence" value="ECO:0007669"/>
    <property type="project" value="InterPro"/>
</dbReference>
<evidence type="ECO:0000256" key="2">
    <source>
        <dbReference type="ARBA" id="ARBA00022801"/>
    </source>
</evidence>
<dbReference type="Pfam" id="PF00150">
    <property type="entry name" value="Cellulase"/>
    <property type="match status" value="2"/>
</dbReference>